<sequence length="111" mass="12143">MSKYFAYRFVVNQFPDMLTLEGEIDAKGPFSATLPICALGGLLQGVCDSTSLFSTFDAQVLEKERLTDCIPVFTDAAARQLSWHGLPENILQADAMGVTREGQDGRVVLNI</sequence>
<dbReference type="InParanoid" id="A0A409X4V5"/>
<feature type="non-terminal residue" evidence="1">
    <location>
        <position position="111"/>
    </location>
</feature>
<name>A0A409X4V5_9AGAR</name>
<proteinExistence type="predicted"/>
<dbReference type="Proteomes" id="UP000284706">
    <property type="component" value="Unassembled WGS sequence"/>
</dbReference>
<organism evidence="1 2">
    <name type="scientific">Gymnopilus dilepis</name>
    <dbReference type="NCBI Taxonomy" id="231916"/>
    <lineage>
        <taxon>Eukaryota</taxon>
        <taxon>Fungi</taxon>
        <taxon>Dikarya</taxon>
        <taxon>Basidiomycota</taxon>
        <taxon>Agaricomycotina</taxon>
        <taxon>Agaricomycetes</taxon>
        <taxon>Agaricomycetidae</taxon>
        <taxon>Agaricales</taxon>
        <taxon>Agaricineae</taxon>
        <taxon>Hymenogastraceae</taxon>
        <taxon>Gymnopilus</taxon>
    </lineage>
</organism>
<keyword evidence="2" id="KW-1185">Reference proteome</keyword>
<reference evidence="1 2" key="1">
    <citation type="journal article" date="2018" name="Evol. Lett.">
        <title>Horizontal gene cluster transfer increased hallucinogenic mushroom diversity.</title>
        <authorList>
            <person name="Reynolds H.T."/>
            <person name="Vijayakumar V."/>
            <person name="Gluck-Thaler E."/>
            <person name="Korotkin H.B."/>
            <person name="Matheny P.B."/>
            <person name="Slot J.C."/>
        </authorList>
    </citation>
    <scope>NUCLEOTIDE SEQUENCE [LARGE SCALE GENOMIC DNA]</scope>
    <source>
        <strain evidence="1 2">SRW20</strain>
    </source>
</reference>
<evidence type="ECO:0000313" key="1">
    <source>
        <dbReference type="EMBL" id="PPQ85771.1"/>
    </source>
</evidence>
<protein>
    <submittedName>
        <fullName evidence="1">Uncharacterized protein</fullName>
    </submittedName>
</protein>
<dbReference type="AlphaFoldDB" id="A0A409X4V5"/>
<accession>A0A409X4V5</accession>
<comment type="caution">
    <text evidence="1">The sequence shown here is derived from an EMBL/GenBank/DDBJ whole genome shotgun (WGS) entry which is preliminary data.</text>
</comment>
<gene>
    <name evidence="1" type="ORF">CVT26_007452</name>
</gene>
<dbReference type="EMBL" id="NHYE01004223">
    <property type="protein sequence ID" value="PPQ85771.1"/>
    <property type="molecule type" value="Genomic_DNA"/>
</dbReference>
<evidence type="ECO:0000313" key="2">
    <source>
        <dbReference type="Proteomes" id="UP000284706"/>
    </source>
</evidence>